<dbReference type="Gene3D" id="3.40.47.10">
    <property type="match status" value="1"/>
</dbReference>
<gene>
    <name evidence="4" type="ORF">MSHO_15080</name>
</gene>
<dbReference type="InterPro" id="IPR055140">
    <property type="entry name" value="Thiolase_C_2"/>
</dbReference>
<dbReference type="Pfam" id="PF22691">
    <property type="entry name" value="Thiolase_C_1"/>
    <property type="match status" value="1"/>
</dbReference>
<feature type="DNA-binding region" description="H-T-H motif" evidence="2">
    <location>
        <begin position="320"/>
        <end position="339"/>
    </location>
</feature>
<feature type="domain" description="HTH tetR-type" evidence="3">
    <location>
        <begin position="297"/>
        <end position="357"/>
    </location>
</feature>
<protein>
    <recommendedName>
        <fullName evidence="3">HTH tetR-type domain-containing protein</fullName>
    </recommendedName>
</protein>
<dbReference type="PANTHER" id="PTHR42870">
    <property type="entry name" value="ACETYL-COA C-ACETYLTRANSFERASE"/>
    <property type="match status" value="1"/>
</dbReference>
<evidence type="ECO:0000256" key="2">
    <source>
        <dbReference type="PROSITE-ProRule" id="PRU00335"/>
    </source>
</evidence>
<keyword evidence="5" id="KW-1185">Reference proteome</keyword>
<evidence type="ECO:0000313" key="5">
    <source>
        <dbReference type="Proteomes" id="UP000467164"/>
    </source>
</evidence>
<organism evidence="4 5">
    <name type="scientific">Mycobacterium shottsii</name>
    <dbReference type="NCBI Taxonomy" id="133549"/>
    <lineage>
        <taxon>Bacteria</taxon>
        <taxon>Bacillati</taxon>
        <taxon>Actinomycetota</taxon>
        <taxon>Actinomycetes</taxon>
        <taxon>Mycobacteriales</taxon>
        <taxon>Mycobacteriaceae</taxon>
        <taxon>Mycobacterium</taxon>
        <taxon>Mycobacterium ulcerans group</taxon>
    </lineage>
</organism>
<evidence type="ECO:0000256" key="1">
    <source>
        <dbReference type="ARBA" id="ARBA00023125"/>
    </source>
</evidence>
<sequence length="495" mass="54634">MCYRAFNERSGMRFGGSGRTSTETPLFMAHYAPFGLLTPAAWVALHAQRYMSTYGVTNEDFGRIAVVDRAHAARNPDAWFYQRPITLADHQNSRWIIEPVLRLLDCCQESDGGVALVVTSTERARDLRQPAAVITAAAQGAAAEGEMMTSYYREDITGLPEMGVVAKLLWRDSGLKPADIQTAFIYDHFTPFVFTQLEELGFCGRGEAKEFAKVENLSLGGLLPINTNGGLLGEAYIHGMNGITEAVRQVRGTSYNQVEHVEHVLVTSGTGVPTSGLILAPPDELVMPQSATLPQATDTRELIIGSAYVCFRRQGFQKTTIVDIARLANVSRSTIYEYFRDKAAIMEGCAERASEQFYREMSKAMDRGGSLQEKLCQAAVFVTQSRQAIASAKYFDEDAIGLLLTKDSAVLLRECIDFFAPYLAAAKLTGEVRKDLDVQAAAEWFARILFSLFSTPSPIRDMDDAQAVTEFVRAHVVDGFSDSRWRPARGVSKVH</sequence>
<dbReference type="KEGG" id="msho:MSHO_15080"/>
<dbReference type="Pfam" id="PF00440">
    <property type="entry name" value="TetR_N"/>
    <property type="match status" value="1"/>
</dbReference>
<dbReference type="AlphaFoldDB" id="A0A7I7LA84"/>
<dbReference type="NCBIfam" id="NF005892">
    <property type="entry name" value="PRK07855.1"/>
    <property type="match status" value="1"/>
</dbReference>
<reference evidence="4 5" key="1">
    <citation type="journal article" date="2019" name="Emerg. Microbes Infect.">
        <title>Comprehensive subspecies identification of 175 nontuberculous mycobacteria species based on 7547 genomic profiles.</title>
        <authorList>
            <person name="Matsumoto Y."/>
            <person name="Kinjo T."/>
            <person name="Motooka D."/>
            <person name="Nabeya D."/>
            <person name="Jung N."/>
            <person name="Uechi K."/>
            <person name="Horii T."/>
            <person name="Iida T."/>
            <person name="Fujita J."/>
            <person name="Nakamura S."/>
        </authorList>
    </citation>
    <scope>NUCLEOTIDE SEQUENCE [LARGE SCALE GENOMIC DNA]</scope>
    <source>
        <strain evidence="4 5">JCM 12657</strain>
    </source>
</reference>
<dbReference type="CDD" id="cd00829">
    <property type="entry name" value="SCP-x_thiolase"/>
    <property type="match status" value="1"/>
</dbReference>
<evidence type="ECO:0000259" key="3">
    <source>
        <dbReference type="PROSITE" id="PS50977"/>
    </source>
</evidence>
<dbReference type="PROSITE" id="PS50977">
    <property type="entry name" value="HTH_TETR_2"/>
    <property type="match status" value="1"/>
</dbReference>
<dbReference type="Gene3D" id="1.10.357.10">
    <property type="entry name" value="Tetracycline Repressor, domain 2"/>
    <property type="match status" value="1"/>
</dbReference>
<dbReference type="InterPro" id="IPR016039">
    <property type="entry name" value="Thiolase-like"/>
</dbReference>
<accession>A0A7I7LA84</accession>
<dbReference type="SUPFAM" id="SSF46689">
    <property type="entry name" value="Homeodomain-like"/>
    <property type="match status" value="1"/>
</dbReference>
<dbReference type="InterPro" id="IPR001647">
    <property type="entry name" value="HTH_TetR"/>
</dbReference>
<dbReference type="PANTHER" id="PTHR42870:SF1">
    <property type="entry name" value="NON-SPECIFIC LIPID-TRANSFER PROTEIN-LIKE 2"/>
    <property type="match status" value="1"/>
</dbReference>
<dbReference type="PRINTS" id="PR00455">
    <property type="entry name" value="HTHTETR"/>
</dbReference>
<dbReference type="InterPro" id="IPR009057">
    <property type="entry name" value="Homeodomain-like_sf"/>
</dbReference>
<evidence type="ECO:0000313" key="4">
    <source>
        <dbReference type="EMBL" id="BBX56163.1"/>
    </source>
</evidence>
<dbReference type="EMBL" id="AP022572">
    <property type="protein sequence ID" value="BBX56163.1"/>
    <property type="molecule type" value="Genomic_DNA"/>
</dbReference>
<dbReference type="GO" id="GO:0016746">
    <property type="term" value="F:acyltransferase activity"/>
    <property type="evidence" value="ECO:0007669"/>
    <property type="project" value="InterPro"/>
</dbReference>
<dbReference type="SUPFAM" id="SSF53901">
    <property type="entry name" value="Thiolase-like"/>
    <property type="match status" value="2"/>
</dbReference>
<dbReference type="GO" id="GO:0003677">
    <property type="term" value="F:DNA binding"/>
    <property type="evidence" value="ECO:0007669"/>
    <property type="project" value="UniProtKB-UniRule"/>
</dbReference>
<dbReference type="Proteomes" id="UP000467164">
    <property type="component" value="Chromosome"/>
</dbReference>
<proteinExistence type="predicted"/>
<keyword evidence="1 2" id="KW-0238">DNA-binding</keyword>
<name>A0A7I7LA84_9MYCO</name>